<feature type="compositionally biased region" description="Low complexity" evidence="2">
    <location>
        <begin position="1539"/>
        <end position="1548"/>
    </location>
</feature>
<feature type="coiled-coil region" evidence="1">
    <location>
        <begin position="124"/>
        <end position="151"/>
    </location>
</feature>
<feature type="region of interest" description="Disordered" evidence="2">
    <location>
        <begin position="1"/>
        <end position="23"/>
    </location>
</feature>
<keyword evidence="1" id="KW-0175">Coiled coil</keyword>
<evidence type="ECO:0000256" key="1">
    <source>
        <dbReference type="SAM" id="Coils"/>
    </source>
</evidence>
<dbReference type="EMBL" id="JADGJW010000183">
    <property type="protein sequence ID" value="KAJ3222274.1"/>
    <property type="molecule type" value="Genomic_DNA"/>
</dbReference>
<feature type="coiled-coil region" evidence="1">
    <location>
        <begin position="446"/>
        <end position="622"/>
    </location>
</feature>
<dbReference type="PANTHER" id="PTHR23159">
    <property type="entry name" value="CENTROSOMAL PROTEIN 2"/>
    <property type="match status" value="1"/>
</dbReference>
<comment type="caution">
    <text evidence="3">The sequence shown here is derived from an EMBL/GenBank/DDBJ whole genome shotgun (WGS) entry which is preliminary data.</text>
</comment>
<dbReference type="Proteomes" id="UP001211065">
    <property type="component" value="Unassembled WGS sequence"/>
</dbReference>
<dbReference type="PANTHER" id="PTHR23159:SF31">
    <property type="entry name" value="CENTROSOME-ASSOCIATED PROTEIN CEP250 ISOFORM X1"/>
    <property type="match status" value="1"/>
</dbReference>
<feature type="coiled-coil region" evidence="1">
    <location>
        <begin position="1031"/>
        <end position="1270"/>
    </location>
</feature>
<proteinExistence type="predicted"/>
<gene>
    <name evidence="3" type="ORF">HK099_002506</name>
</gene>
<name>A0AAD5U2U5_9FUNG</name>
<feature type="region of interest" description="Disordered" evidence="2">
    <location>
        <begin position="38"/>
        <end position="117"/>
    </location>
</feature>
<protein>
    <submittedName>
        <fullName evidence="3">Uncharacterized protein</fullName>
    </submittedName>
</protein>
<feature type="compositionally biased region" description="Polar residues" evidence="2">
    <location>
        <begin position="39"/>
        <end position="48"/>
    </location>
</feature>
<feature type="compositionally biased region" description="Polar residues" evidence="2">
    <location>
        <begin position="55"/>
        <end position="83"/>
    </location>
</feature>
<feature type="coiled-coil region" evidence="1">
    <location>
        <begin position="315"/>
        <end position="396"/>
    </location>
</feature>
<sequence>MDEKGDSAKKNAWSTWNPIGSSSNLINKALEKSKEQLAKVQTTLNSPDQQERTSTDSLFQNLIRNPTDSLLRKPTSNSKQSFEQPLIEDLQQNNSPSSSPGRFQRSLSSSSVDTLESTNDIPKLKQYELKLGDLAKAYKSLQKKNNQIEAVLVRNTPVESINTPSDLENAENFIKELKLKNTIFTDDINKFTKQISELQEIQKLEAQAKSEMFEALQNQLTEKNKEVQKLKLNVDNSPISPKQQPLIDFSEDDNLQKKNKELTVLLKKTTEQRNKAIEKLKEISEKEKSIVEPNLIDISPFNRTEELERQIKSLIASHQSELQTLQHELNLTKTNNENLEMANAELKTQLTQNSNIFNDSNDTNFPTQIKSLEFKLETIENEKLKLQNLVSVQQDKISSLTQMIEKSGNLIQNASVGSTHEIDSFRSCTSVFDEEAMKSQKQSVEYSNLLKEVEALRLEKQKLEISSSKEITCLKDNVSNLTKELNNLKVANDSKKTSEELKELEKKLADAISNAERKSNLAEKLVLKVRGLEQKLLDTTQTAEKSMALQDNIKQLEVELQNYKDRLQAENEAHMALNEKYAELEQNFETKSKKFEEDWKQVVHLEENLNATTKSLNDLEVAHDRSKKELNDQLKITEKFEKLLAEKDSSLLKIENQLNLISSDSDENLAQLKIKTQHLEGLDKEKAFLQEELNLLKISEKKLNDELKKLSKEKFDMEEVVKSLEKEKSNFQEQLKHFNSLDDANKSDVHNLKEEMKKLTLKIESLDNVKVELENNINAFIAKEKSYEAQLISSNDKLLKAEKSYSESKSENNVLSTELETVKNQLQRSNTLCEELRGQLNNGTENTDGSFTELEFKLKDERDKVDKLELELKLSNNLVEELKKKVELLEKNNSELKEELKKVAALKEEEKQKLTSDYENKLKGSAEELRKLEFKAAELKQNFNALEQSKDLKIKEISEAREQLSKQITELQATNAKVYSEMEAVNKNLELNTTEKDEVLSEFLLVQSALDTKSKLLTETENSYNQLKLNSETSKSELTQLNLDLNKLNEEKQVAINTVKELEAEIQSLRGFLEAKNAEVIDHSADNELKELREKVGVLEKAVEESRQASAEASQLKSEMESKLEASEGALALAKKQIYERDNSILEFNEQLKSTKQALTEEEEKKNKSIGLLRNSKARILKLESDAKSKSSEIEKANEYIQEKEKLLKEKDLLLKEKEKQMSTLTRQVEDMNSRLKKHDEGKGDLEKKKKEMTAEVEQLNNKITQLLEAQTVLCNEKDALTSLLQSKEQEWANSTSVLNHHQDLLRSYPITIKELETRIHNLDQDLETSNRLFETKSIENDQFKLRISELETKIYDTEESENRKHDEIEQYKRDIKELRKELHIKNSEIKKIEYEIKEVKLSANQKNEESEKKIIFAEKSLEILDNLNDELKTLTETVNNLEKDIAMEKKKNSELVSLMESKQQEYRESLKEKDNLYEEIKVREVQTKNVCKALKEEVRKLSKSILTSNVSGSTQNLGNGSPINSGGRSSVVEERSSTFESPSSTPTIENYKQ</sequence>
<evidence type="ECO:0000256" key="2">
    <source>
        <dbReference type="SAM" id="MobiDB-lite"/>
    </source>
</evidence>
<feature type="region of interest" description="Disordered" evidence="2">
    <location>
        <begin position="1510"/>
        <end position="1554"/>
    </location>
</feature>
<evidence type="ECO:0000313" key="3">
    <source>
        <dbReference type="EMBL" id="KAJ3222274.1"/>
    </source>
</evidence>
<feature type="compositionally biased region" description="Polar residues" evidence="2">
    <location>
        <begin position="90"/>
        <end position="101"/>
    </location>
</feature>
<feature type="coiled-coil region" evidence="1">
    <location>
        <begin position="206"/>
        <end position="287"/>
    </location>
</feature>
<feature type="compositionally biased region" description="Polar residues" evidence="2">
    <location>
        <begin position="1510"/>
        <end position="1529"/>
    </location>
</feature>
<organism evidence="3 4">
    <name type="scientific">Clydaea vesicula</name>
    <dbReference type="NCBI Taxonomy" id="447962"/>
    <lineage>
        <taxon>Eukaryota</taxon>
        <taxon>Fungi</taxon>
        <taxon>Fungi incertae sedis</taxon>
        <taxon>Chytridiomycota</taxon>
        <taxon>Chytridiomycota incertae sedis</taxon>
        <taxon>Chytridiomycetes</taxon>
        <taxon>Lobulomycetales</taxon>
        <taxon>Lobulomycetaceae</taxon>
        <taxon>Clydaea</taxon>
    </lineage>
</organism>
<feature type="compositionally biased region" description="Polar residues" evidence="2">
    <location>
        <begin position="12"/>
        <end position="23"/>
    </location>
</feature>
<keyword evidence="4" id="KW-1185">Reference proteome</keyword>
<accession>A0AAD5U2U5</accession>
<evidence type="ECO:0000313" key="4">
    <source>
        <dbReference type="Proteomes" id="UP001211065"/>
    </source>
</evidence>
<feature type="coiled-coil region" evidence="1">
    <location>
        <begin position="672"/>
        <end position="981"/>
    </location>
</feature>
<reference evidence="3" key="1">
    <citation type="submission" date="2020-05" db="EMBL/GenBank/DDBJ databases">
        <title>Phylogenomic resolution of chytrid fungi.</title>
        <authorList>
            <person name="Stajich J.E."/>
            <person name="Amses K."/>
            <person name="Simmons R."/>
            <person name="Seto K."/>
            <person name="Myers J."/>
            <person name="Bonds A."/>
            <person name="Quandt C.A."/>
            <person name="Barry K."/>
            <person name="Liu P."/>
            <person name="Grigoriev I."/>
            <person name="Longcore J.E."/>
            <person name="James T.Y."/>
        </authorList>
    </citation>
    <scope>NUCLEOTIDE SEQUENCE</scope>
    <source>
        <strain evidence="3">JEL0476</strain>
    </source>
</reference>
<feature type="non-terminal residue" evidence="3">
    <location>
        <position position="1554"/>
    </location>
</feature>
<feature type="coiled-coil region" evidence="1">
    <location>
        <begin position="1362"/>
        <end position="1480"/>
    </location>
</feature>